<dbReference type="Proteomes" id="UP000318717">
    <property type="component" value="Unassembled WGS sequence"/>
</dbReference>
<evidence type="ECO:0000313" key="5">
    <source>
        <dbReference type="EMBL" id="GEA50022.1"/>
    </source>
</evidence>
<keyword evidence="3" id="KW-0732">Signal</keyword>
<evidence type="ECO:0000256" key="2">
    <source>
        <dbReference type="ARBA" id="ARBA00023136"/>
    </source>
</evidence>
<protein>
    <recommendedName>
        <fullName evidence="4">Bacterial surface antigen (D15) domain-containing protein</fullName>
    </recommendedName>
</protein>
<evidence type="ECO:0000256" key="1">
    <source>
        <dbReference type="ARBA" id="ARBA00004370"/>
    </source>
</evidence>
<evidence type="ECO:0000313" key="6">
    <source>
        <dbReference type="Proteomes" id="UP000318717"/>
    </source>
</evidence>
<feature type="chain" id="PRO_5021296876" description="Bacterial surface antigen (D15) domain-containing protein" evidence="3">
    <location>
        <begin position="35"/>
        <end position="447"/>
    </location>
</feature>
<dbReference type="AlphaFoldDB" id="A0A4Y3HTE2"/>
<dbReference type="EMBL" id="BJLF01000003">
    <property type="protein sequence ID" value="GEA50022.1"/>
    <property type="molecule type" value="Genomic_DNA"/>
</dbReference>
<accession>A0A4Y3HTE2</accession>
<dbReference type="RefSeq" id="WP_141344369.1">
    <property type="nucleotide sequence ID" value="NZ_BJLF01000003.1"/>
</dbReference>
<keyword evidence="6" id="KW-1185">Reference proteome</keyword>
<feature type="signal peptide" evidence="3">
    <location>
        <begin position="1"/>
        <end position="34"/>
    </location>
</feature>
<evidence type="ECO:0000259" key="4">
    <source>
        <dbReference type="Pfam" id="PF01103"/>
    </source>
</evidence>
<organism evidence="5 6">
    <name type="scientific">Vibrio inusitatus NBRC 102082</name>
    <dbReference type="NCBI Taxonomy" id="1219070"/>
    <lineage>
        <taxon>Bacteria</taxon>
        <taxon>Pseudomonadati</taxon>
        <taxon>Pseudomonadota</taxon>
        <taxon>Gammaproteobacteria</taxon>
        <taxon>Vibrionales</taxon>
        <taxon>Vibrionaceae</taxon>
        <taxon>Vibrio</taxon>
    </lineage>
</organism>
<reference evidence="5 6" key="1">
    <citation type="submission" date="2019-06" db="EMBL/GenBank/DDBJ databases">
        <title>Whole genome shotgun sequence of Vibrio inusitatus NBRC 102082.</title>
        <authorList>
            <person name="Hosoyama A."/>
            <person name="Uohara A."/>
            <person name="Ohji S."/>
            <person name="Ichikawa N."/>
        </authorList>
    </citation>
    <scope>NUCLEOTIDE SEQUENCE [LARGE SCALE GENOMIC DNA]</scope>
    <source>
        <strain evidence="5 6">NBRC 102082</strain>
    </source>
</reference>
<dbReference type="InterPro" id="IPR000184">
    <property type="entry name" value="Bac_surfAg_D15"/>
</dbReference>
<proteinExistence type="predicted"/>
<evidence type="ECO:0000256" key="3">
    <source>
        <dbReference type="SAM" id="SignalP"/>
    </source>
</evidence>
<dbReference type="GO" id="GO:0019867">
    <property type="term" value="C:outer membrane"/>
    <property type="evidence" value="ECO:0007669"/>
    <property type="project" value="InterPro"/>
</dbReference>
<comment type="subcellular location">
    <subcellularLocation>
        <location evidence="1">Membrane</location>
    </subcellularLocation>
</comment>
<feature type="domain" description="Bacterial surface antigen (D15)" evidence="4">
    <location>
        <begin position="216"/>
        <end position="432"/>
    </location>
</feature>
<dbReference type="Gene3D" id="2.40.160.50">
    <property type="entry name" value="membrane protein fhac: a member of the omp85/tpsb transporter family"/>
    <property type="match status" value="1"/>
</dbReference>
<keyword evidence="2" id="KW-0472">Membrane</keyword>
<name>A0A4Y3HTE2_9VIBR</name>
<dbReference type="Pfam" id="PF01103">
    <property type="entry name" value="Omp85"/>
    <property type="match status" value="1"/>
</dbReference>
<dbReference type="OrthoDB" id="6189026at2"/>
<comment type="caution">
    <text evidence="5">The sequence shown here is derived from an EMBL/GenBank/DDBJ whole genome shotgun (WGS) entry which is preliminary data.</text>
</comment>
<sequence>MLSQQMLKPFLKRVPSLATHSLIAVSVFSNCAYAATPVGMKYTITRAENADSTKNAMVLPYFFSTDTMGFNVGVGGVVQGIGQEQMVLGGTGWTGADSYGVSAGLWNYRPWFADRAFISIAGMYAYFPEQRAYTNGNIAFEDPRWGSSGSSPDDYIVGDGYSNWLDIKVEYVLPMGSAKEKATSDYHLRNGLLVNGPTSTYWNPLETGTTILLFRQFNRYQSYEDENGDEREGDMSAFEFGVQYDNTDFAPNPSMGSRQYIGYSYEGHIISPDSTWDFVELDISKYLSIGESDWARQRIFAFNFWTGYSPSWNLVDSDGQRKIVEDAPPYNEGATLGGHDRMRGFDSNRFHDKASLYGTAEYRYTLRYNPVQDVSWLRFLNIDWFQLVAFAEVGQVAPSYDLGDLTSDMKVDGGVAVRALAAGLVVRLDYAVSEEGSYMWFMVNQPF</sequence>
<gene>
    <name evidence="5" type="ORF">VIN01S_08260</name>
</gene>